<dbReference type="InterPro" id="IPR002108">
    <property type="entry name" value="ADF-H"/>
</dbReference>
<evidence type="ECO:0000256" key="7">
    <source>
        <dbReference type="ARBA" id="ARBA00038532"/>
    </source>
</evidence>
<dbReference type="PANTHER" id="PTHR13759:SF1">
    <property type="entry name" value="TWINFILIN"/>
    <property type="match status" value="1"/>
</dbReference>
<dbReference type="GO" id="GO:0051016">
    <property type="term" value="P:barbed-end actin filament capping"/>
    <property type="evidence" value="ECO:0007669"/>
    <property type="project" value="TreeGrafter"/>
</dbReference>
<evidence type="ECO:0000256" key="3">
    <source>
        <dbReference type="ARBA" id="ARBA00022490"/>
    </source>
</evidence>
<name>A0A9P7BE50_9ASCO</name>
<dbReference type="PROSITE" id="PS51263">
    <property type="entry name" value="ADF_H"/>
    <property type="match status" value="1"/>
</dbReference>
<dbReference type="GO" id="GO:0030042">
    <property type="term" value="P:actin filament depolymerization"/>
    <property type="evidence" value="ECO:0007669"/>
    <property type="project" value="TreeGrafter"/>
</dbReference>
<evidence type="ECO:0000256" key="6">
    <source>
        <dbReference type="ARBA" id="ARBA00023212"/>
    </source>
</evidence>
<comment type="similarity">
    <text evidence="2">Belongs to the actin-binding proteins ADF family. Twinfilin subfamily.</text>
</comment>
<protein>
    <submittedName>
        <fullName evidence="9">Twinfilin-1</fullName>
    </submittedName>
</protein>
<dbReference type="Pfam" id="PF00241">
    <property type="entry name" value="Cofilin_ADF"/>
    <property type="match status" value="1"/>
</dbReference>
<dbReference type="GO" id="GO:0051015">
    <property type="term" value="F:actin filament binding"/>
    <property type="evidence" value="ECO:0007669"/>
    <property type="project" value="TreeGrafter"/>
</dbReference>
<reference evidence="9" key="1">
    <citation type="submission" date="2020-11" db="EMBL/GenBank/DDBJ databases">
        <title>Kefir isolates.</title>
        <authorList>
            <person name="Marcisauskas S."/>
            <person name="Kim Y."/>
            <person name="Blasche S."/>
        </authorList>
    </citation>
    <scope>NUCLEOTIDE SEQUENCE</scope>
    <source>
        <strain evidence="9">Olga-1</strain>
    </source>
</reference>
<dbReference type="GO" id="GO:0005737">
    <property type="term" value="C:cytoplasm"/>
    <property type="evidence" value="ECO:0007669"/>
    <property type="project" value="TreeGrafter"/>
</dbReference>
<keyword evidence="6" id="KW-0206">Cytoskeleton</keyword>
<feature type="domain" description="ADF-H" evidence="8">
    <location>
        <begin position="5"/>
        <end position="137"/>
    </location>
</feature>
<dbReference type="AlphaFoldDB" id="A0A9P7BE50"/>
<organism evidence="9 10">
    <name type="scientific">Pichia californica</name>
    <dbReference type="NCBI Taxonomy" id="460514"/>
    <lineage>
        <taxon>Eukaryota</taxon>
        <taxon>Fungi</taxon>
        <taxon>Dikarya</taxon>
        <taxon>Ascomycota</taxon>
        <taxon>Saccharomycotina</taxon>
        <taxon>Pichiomycetes</taxon>
        <taxon>Pichiales</taxon>
        <taxon>Pichiaceae</taxon>
        <taxon>Pichia</taxon>
    </lineage>
</organism>
<dbReference type="EMBL" id="PUHW01000674">
    <property type="protein sequence ID" value="KAG0686132.1"/>
    <property type="molecule type" value="Genomic_DNA"/>
</dbReference>
<keyword evidence="10" id="KW-1185">Reference proteome</keyword>
<dbReference type="CDD" id="cd11285">
    <property type="entry name" value="ADF_Twf-N_like"/>
    <property type="match status" value="1"/>
</dbReference>
<dbReference type="Gene3D" id="3.40.20.10">
    <property type="entry name" value="Severin"/>
    <property type="match status" value="1"/>
</dbReference>
<evidence type="ECO:0000313" key="9">
    <source>
        <dbReference type="EMBL" id="KAG0686132.1"/>
    </source>
</evidence>
<dbReference type="SMART" id="SM00102">
    <property type="entry name" value="ADF"/>
    <property type="match status" value="1"/>
</dbReference>
<gene>
    <name evidence="9" type="primary">TWF1</name>
    <name evidence="9" type="ORF">C6P40_004671</name>
</gene>
<proteinExistence type="inferred from homology"/>
<evidence type="ECO:0000256" key="5">
    <source>
        <dbReference type="ARBA" id="ARBA00023203"/>
    </source>
</evidence>
<comment type="caution">
    <text evidence="9">The sequence shown here is derived from an EMBL/GenBank/DDBJ whole genome shotgun (WGS) entry which is preliminary data.</text>
</comment>
<dbReference type="GO" id="GO:0003785">
    <property type="term" value="F:actin monomer binding"/>
    <property type="evidence" value="ECO:0007669"/>
    <property type="project" value="TreeGrafter"/>
</dbReference>
<evidence type="ECO:0000256" key="1">
    <source>
        <dbReference type="ARBA" id="ARBA00004245"/>
    </source>
</evidence>
<accession>A0A9P7BE50</accession>
<dbReference type="GO" id="GO:0005884">
    <property type="term" value="C:actin filament"/>
    <property type="evidence" value="ECO:0007669"/>
    <property type="project" value="TreeGrafter"/>
</dbReference>
<evidence type="ECO:0000259" key="8">
    <source>
        <dbReference type="PROSITE" id="PS51263"/>
    </source>
</evidence>
<dbReference type="InterPro" id="IPR029006">
    <property type="entry name" value="ADF-H/Gelsolin-like_dom_sf"/>
</dbReference>
<dbReference type="PANTHER" id="PTHR13759">
    <property type="entry name" value="TWINFILIN"/>
    <property type="match status" value="1"/>
</dbReference>
<evidence type="ECO:0000256" key="2">
    <source>
        <dbReference type="ARBA" id="ARBA00009557"/>
    </source>
</evidence>
<sequence>MSSQSGIVPSDELISEFHKFLKSGNRALILTIDSNNLTINISNLINGSNNLNNDLDSLISNNILNDKDCMYIILKYDENKFAFISYVPDNSIVRYKMLYASSKNTLLRLLNNEYFNLILFINNSNELSSLGWEKILLNLNSIPLSQDEINLKNSINLNIIKTKANSVILNDSANNNNNNSNNLLFNIDSNLVDILNDYNNKSSILINLKIDNEILKLSNKSEN</sequence>
<keyword evidence="3" id="KW-0963">Cytoplasm</keyword>
<keyword evidence="5" id="KW-0009">Actin-binding</keyword>
<dbReference type="InterPro" id="IPR028458">
    <property type="entry name" value="Twinfilin"/>
</dbReference>
<dbReference type="Proteomes" id="UP000697127">
    <property type="component" value="Unassembled WGS sequence"/>
</dbReference>
<feature type="non-terminal residue" evidence="9">
    <location>
        <position position="223"/>
    </location>
</feature>
<evidence type="ECO:0000313" key="10">
    <source>
        <dbReference type="Proteomes" id="UP000697127"/>
    </source>
</evidence>
<dbReference type="SUPFAM" id="SSF55753">
    <property type="entry name" value="Actin depolymerizing proteins"/>
    <property type="match status" value="1"/>
</dbReference>
<keyword evidence="4" id="KW-0677">Repeat</keyword>
<comment type="subunit">
    <text evidence="7">Interacts with G-actin; ADP-actin form.</text>
</comment>
<evidence type="ECO:0000256" key="4">
    <source>
        <dbReference type="ARBA" id="ARBA00022737"/>
    </source>
</evidence>
<comment type="subcellular location">
    <subcellularLocation>
        <location evidence="1">Cytoplasm</location>
        <location evidence="1">Cytoskeleton</location>
    </subcellularLocation>
</comment>